<evidence type="ECO:0000256" key="7">
    <source>
        <dbReference type="ARBA" id="ARBA00023242"/>
    </source>
</evidence>
<comment type="subcellular location">
    <subcellularLocation>
        <location evidence="1">Nucleus</location>
    </subcellularLocation>
</comment>
<protein>
    <recommendedName>
        <fullName evidence="3">RNA exonuclease 4</fullName>
    </recommendedName>
</protein>
<evidence type="ECO:0000256" key="6">
    <source>
        <dbReference type="ARBA" id="ARBA00022839"/>
    </source>
</evidence>
<dbReference type="InterPro" id="IPR036397">
    <property type="entry name" value="RNaseH_sf"/>
</dbReference>
<feature type="compositionally biased region" description="Low complexity" evidence="8">
    <location>
        <begin position="1"/>
        <end position="18"/>
    </location>
</feature>
<dbReference type="OrthoDB" id="8191639at2759"/>
<evidence type="ECO:0000313" key="11">
    <source>
        <dbReference type="Proteomes" id="UP000037069"/>
    </source>
</evidence>
<keyword evidence="6" id="KW-0269">Exonuclease</keyword>
<evidence type="ECO:0000256" key="1">
    <source>
        <dbReference type="ARBA" id="ARBA00004123"/>
    </source>
</evidence>
<feature type="compositionally biased region" description="Polar residues" evidence="8">
    <location>
        <begin position="103"/>
        <end position="117"/>
    </location>
</feature>
<reference evidence="10 11" key="1">
    <citation type="journal article" date="2015" name="Nat. Commun.">
        <title>Lucilia cuprina genome unlocks parasitic fly biology to underpin future interventions.</title>
        <authorList>
            <person name="Anstead C.A."/>
            <person name="Korhonen P.K."/>
            <person name="Young N.D."/>
            <person name="Hall R.S."/>
            <person name="Jex A.R."/>
            <person name="Murali S.C."/>
            <person name="Hughes D.S."/>
            <person name="Lee S.F."/>
            <person name="Perry T."/>
            <person name="Stroehlein A.J."/>
            <person name="Ansell B.R."/>
            <person name="Breugelmans B."/>
            <person name="Hofmann A."/>
            <person name="Qu J."/>
            <person name="Dugan S."/>
            <person name="Lee S.L."/>
            <person name="Chao H."/>
            <person name="Dinh H."/>
            <person name="Han Y."/>
            <person name="Doddapaneni H.V."/>
            <person name="Worley K.C."/>
            <person name="Muzny D.M."/>
            <person name="Ioannidis P."/>
            <person name="Waterhouse R.M."/>
            <person name="Zdobnov E.M."/>
            <person name="James P.J."/>
            <person name="Bagnall N.H."/>
            <person name="Kotze A.C."/>
            <person name="Gibbs R.A."/>
            <person name="Richards S."/>
            <person name="Batterham P."/>
            <person name="Gasser R.B."/>
        </authorList>
    </citation>
    <scope>NUCLEOTIDE SEQUENCE [LARGE SCALE GENOMIC DNA]</scope>
    <source>
        <strain evidence="10 11">LS</strain>
        <tissue evidence="10">Full body</tissue>
    </source>
</reference>
<dbReference type="GO" id="GO:0003676">
    <property type="term" value="F:nucleic acid binding"/>
    <property type="evidence" value="ECO:0007669"/>
    <property type="project" value="InterPro"/>
</dbReference>
<dbReference type="PANTHER" id="PTHR12801">
    <property type="entry name" value="RNA EXONUCLEASE REXO1 / RECO3 FAMILY MEMBER-RELATED"/>
    <property type="match status" value="1"/>
</dbReference>
<dbReference type="OMA" id="RYKPLCK"/>
<gene>
    <name evidence="10" type="ORF">FF38_05773</name>
</gene>
<dbReference type="InterPro" id="IPR012337">
    <property type="entry name" value="RNaseH-like_sf"/>
</dbReference>
<feature type="compositionally biased region" description="Basic residues" evidence="8">
    <location>
        <begin position="28"/>
        <end position="39"/>
    </location>
</feature>
<name>A0A0L0C7Z2_LUCCU</name>
<evidence type="ECO:0000256" key="5">
    <source>
        <dbReference type="ARBA" id="ARBA00022801"/>
    </source>
</evidence>
<dbReference type="STRING" id="7375.A0A0L0C7Z2"/>
<keyword evidence="4" id="KW-0540">Nuclease</keyword>
<dbReference type="SMART" id="SM00479">
    <property type="entry name" value="EXOIII"/>
    <property type="match status" value="1"/>
</dbReference>
<accession>A0A0L0C7Z2</accession>
<evidence type="ECO:0000256" key="8">
    <source>
        <dbReference type="SAM" id="MobiDB-lite"/>
    </source>
</evidence>
<dbReference type="GO" id="GO:0008408">
    <property type="term" value="F:3'-5' exonuclease activity"/>
    <property type="evidence" value="ECO:0007669"/>
    <property type="project" value="InterPro"/>
</dbReference>
<dbReference type="Pfam" id="PF00929">
    <property type="entry name" value="RNase_T"/>
    <property type="match status" value="1"/>
</dbReference>
<dbReference type="Gene3D" id="3.30.420.10">
    <property type="entry name" value="Ribonuclease H-like superfamily/Ribonuclease H"/>
    <property type="match status" value="1"/>
</dbReference>
<dbReference type="AlphaFoldDB" id="A0A0L0C7Z2"/>
<feature type="region of interest" description="Disordered" evidence="8">
    <location>
        <begin position="81"/>
        <end position="133"/>
    </location>
</feature>
<dbReference type="CDD" id="cd06144">
    <property type="entry name" value="REX4_like"/>
    <property type="match status" value="1"/>
</dbReference>
<keyword evidence="7" id="KW-0539">Nucleus</keyword>
<comment type="similarity">
    <text evidence="2">Belongs to the REXO4 family.</text>
</comment>
<evidence type="ECO:0000256" key="2">
    <source>
        <dbReference type="ARBA" id="ARBA00010489"/>
    </source>
</evidence>
<sequence length="320" mass="35735">MSQNQQQQTQRQQQQHQQPEGEQTKTACKNRKRKNRRKRSEGSGPAEKCEPKEILVAGAGGDTKMEKKPLNISMEQLQVAPHKPTTPIASRKAAGSNWEAVAKTTSANKPKTNNEQENVAAGNKGSAETTTLSKSAKYRQKRRNAELKYVSMDCEMVGVGPNGQDDMLARVSIVNKRGEVLLDKFVKPQEKVTDYRTSVSGIRPHDIDNAEDFKSVQEEVVQMLQGKILIGHAIRNDLAVLHIKHPNSCIRDTSRYKPLCRLVANGRTPSLKRLSQAILGREIQTGEHNSVEDARAAMSIYNCLASDWEMYIKRHQKGGI</sequence>
<dbReference type="InterPro" id="IPR037431">
    <property type="entry name" value="REX4_DEDDh_dom"/>
</dbReference>
<dbReference type="EMBL" id="JRES01000760">
    <property type="protein sequence ID" value="KNC28558.1"/>
    <property type="molecule type" value="Genomic_DNA"/>
</dbReference>
<dbReference type="InterPro" id="IPR047021">
    <property type="entry name" value="REXO1/3/4-like"/>
</dbReference>
<dbReference type="InterPro" id="IPR013520">
    <property type="entry name" value="Ribonucl_H"/>
</dbReference>
<keyword evidence="11" id="KW-1185">Reference proteome</keyword>
<dbReference type="SUPFAM" id="SSF53098">
    <property type="entry name" value="Ribonuclease H-like"/>
    <property type="match status" value="1"/>
</dbReference>
<evidence type="ECO:0000256" key="4">
    <source>
        <dbReference type="ARBA" id="ARBA00022722"/>
    </source>
</evidence>
<dbReference type="FunFam" id="3.30.420.10:FF:000007">
    <property type="entry name" value="Interferon-stimulated exonuclease gene 20"/>
    <property type="match status" value="1"/>
</dbReference>
<comment type="caution">
    <text evidence="10">The sequence shown here is derived from an EMBL/GenBank/DDBJ whole genome shotgun (WGS) entry which is preliminary data.</text>
</comment>
<evidence type="ECO:0000256" key="3">
    <source>
        <dbReference type="ARBA" id="ARBA00016937"/>
    </source>
</evidence>
<organism evidence="10 11">
    <name type="scientific">Lucilia cuprina</name>
    <name type="common">Green bottle fly</name>
    <name type="synonym">Australian sheep blowfly</name>
    <dbReference type="NCBI Taxonomy" id="7375"/>
    <lineage>
        <taxon>Eukaryota</taxon>
        <taxon>Metazoa</taxon>
        <taxon>Ecdysozoa</taxon>
        <taxon>Arthropoda</taxon>
        <taxon>Hexapoda</taxon>
        <taxon>Insecta</taxon>
        <taxon>Pterygota</taxon>
        <taxon>Neoptera</taxon>
        <taxon>Endopterygota</taxon>
        <taxon>Diptera</taxon>
        <taxon>Brachycera</taxon>
        <taxon>Muscomorpha</taxon>
        <taxon>Oestroidea</taxon>
        <taxon>Calliphoridae</taxon>
        <taxon>Luciliinae</taxon>
        <taxon>Lucilia</taxon>
    </lineage>
</organism>
<feature type="region of interest" description="Disordered" evidence="8">
    <location>
        <begin position="1"/>
        <end position="66"/>
    </location>
</feature>
<keyword evidence="5" id="KW-0378">Hydrolase</keyword>
<evidence type="ECO:0000313" key="10">
    <source>
        <dbReference type="EMBL" id="KNC28558.1"/>
    </source>
</evidence>
<feature type="domain" description="Exonuclease" evidence="9">
    <location>
        <begin position="148"/>
        <end position="310"/>
    </location>
</feature>
<dbReference type="GO" id="GO:0005634">
    <property type="term" value="C:nucleus"/>
    <property type="evidence" value="ECO:0007669"/>
    <property type="project" value="UniProtKB-SubCell"/>
</dbReference>
<proteinExistence type="inferred from homology"/>
<dbReference type="GO" id="GO:0006364">
    <property type="term" value="P:rRNA processing"/>
    <property type="evidence" value="ECO:0007669"/>
    <property type="project" value="InterPro"/>
</dbReference>
<dbReference type="Proteomes" id="UP000037069">
    <property type="component" value="Unassembled WGS sequence"/>
</dbReference>
<dbReference type="PANTHER" id="PTHR12801:SF158">
    <property type="entry name" value="RNA EXONUCLEASE 4"/>
    <property type="match status" value="1"/>
</dbReference>
<evidence type="ECO:0000259" key="9">
    <source>
        <dbReference type="SMART" id="SM00479"/>
    </source>
</evidence>